<dbReference type="Proteomes" id="UP000240527">
    <property type="component" value="Chromosome"/>
</dbReference>
<reference evidence="2 3" key="1">
    <citation type="journal article" date="2015" name="Biotechnol. Bioeng.">
        <title>Genome sequence and phenotypic characterization of Caulobacter segnis.</title>
        <authorList>
            <person name="Patel S."/>
            <person name="Fletcher B."/>
            <person name="Scott D.C."/>
            <person name="Ely B."/>
        </authorList>
    </citation>
    <scope>NUCLEOTIDE SEQUENCE [LARGE SCALE GENOMIC DNA]</scope>
    <source>
        <strain evidence="2 3">TK0059</strain>
    </source>
</reference>
<feature type="region of interest" description="Disordered" evidence="1">
    <location>
        <begin position="60"/>
        <end position="103"/>
    </location>
</feature>
<evidence type="ECO:0000313" key="2">
    <source>
        <dbReference type="EMBL" id="AVQ03683.1"/>
    </source>
</evidence>
<dbReference type="RefSeq" id="WP_013080717.1">
    <property type="nucleotide sequence ID" value="NZ_CP027850.1"/>
</dbReference>
<organism evidence="2 3">
    <name type="scientific">Caulobacter segnis</name>
    <dbReference type="NCBI Taxonomy" id="88688"/>
    <lineage>
        <taxon>Bacteria</taxon>
        <taxon>Pseudomonadati</taxon>
        <taxon>Pseudomonadota</taxon>
        <taxon>Alphaproteobacteria</taxon>
        <taxon>Caulobacterales</taxon>
        <taxon>Caulobacteraceae</taxon>
        <taxon>Caulobacter</taxon>
    </lineage>
</organism>
<gene>
    <name evidence="2" type="ORF">B7G68_18675</name>
</gene>
<feature type="compositionally biased region" description="Low complexity" evidence="1">
    <location>
        <begin position="60"/>
        <end position="76"/>
    </location>
</feature>
<dbReference type="EMBL" id="CP027850">
    <property type="protein sequence ID" value="AVQ03683.1"/>
    <property type="molecule type" value="Genomic_DNA"/>
</dbReference>
<proteinExistence type="predicted"/>
<accession>A0ABM6TKC1</accession>
<evidence type="ECO:0000313" key="3">
    <source>
        <dbReference type="Proteomes" id="UP000240527"/>
    </source>
</evidence>
<protein>
    <submittedName>
        <fullName evidence="2">Uncharacterized protein</fullName>
    </submittedName>
</protein>
<name>A0ABM6TKC1_9CAUL</name>
<feature type="compositionally biased region" description="Basic and acidic residues" evidence="1">
    <location>
        <begin position="84"/>
        <end position="96"/>
    </location>
</feature>
<keyword evidence="3" id="KW-1185">Reference proteome</keyword>
<evidence type="ECO:0000256" key="1">
    <source>
        <dbReference type="SAM" id="MobiDB-lite"/>
    </source>
</evidence>
<sequence>MTQVQAQAWCDRLQAKLMAALDAAWETIASSDDPALIKRARERAKACGEFAAQARKIAAMSPAPRPARPASALPIPFGASEGDVEARPARAIDRLKGGSRGRL</sequence>